<dbReference type="EMBL" id="KN832986">
    <property type="protein sequence ID" value="KIM84931.1"/>
    <property type="molecule type" value="Genomic_DNA"/>
</dbReference>
<protein>
    <submittedName>
        <fullName evidence="1">Uncharacterized protein</fullName>
    </submittedName>
</protein>
<dbReference type="InParanoid" id="A0A0C3G2P9"/>
<accession>A0A0C3G2P9</accession>
<dbReference type="OrthoDB" id="3223806at2759"/>
<dbReference type="Gene3D" id="3.40.50.1460">
    <property type="match status" value="1"/>
</dbReference>
<evidence type="ECO:0000313" key="2">
    <source>
        <dbReference type="Proteomes" id="UP000054166"/>
    </source>
</evidence>
<gene>
    <name evidence="1" type="ORF">PILCRDRAFT_817762</name>
</gene>
<dbReference type="HOGENOM" id="CLU_2184947_0_0_1"/>
<evidence type="ECO:0000313" key="1">
    <source>
        <dbReference type="EMBL" id="KIM84931.1"/>
    </source>
</evidence>
<reference evidence="1 2" key="1">
    <citation type="submission" date="2014-04" db="EMBL/GenBank/DDBJ databases">
        <authorList>
            <consortium name="DOE Joint Genome Institute"/>
            <person name="Kuo A."/>
            <person name="Tarkka M."/>
            <person name="Buscot F."/>
            <person name="Kohler A."/>
            <person name="Nagy L.G."/>
            <person name="Floudas D."/>
            <person name="Copeland A."/>
            <person name="Barry K.W."/>
            <person name="Cichocki N."/>
            <person name="Veneault-Fourrey C."/>
            <person name="LaButti K."/>
            <person name="Lindquist E.A."/>
            <person name="Lipzen A."/>
            <person name="Lundell T."/>
            <person name="Morin E."/>
            <person name="Murat C."/>
            <person name="Sun H."/>
            <person name="Tunlid A."/>
            <person name="Henrissat B."/>
            <person name="Grigoriev I.V."/>
            <person name="Hibbett D.S."/>
            <person name="Martin F."/>
            <person name="Nordberg H.P."/>
            <person name="Cantor M.N."/>
            <person name="Hua S.X."/>
        </authorList>
    </citation>
    <scope>NUCLEOTIDE SEQUENCE [LARGE SCALE GENOMIC DNA]</scope>
    <source>
        <strain evidence="1 2">F 1598</strain>
    </source>
</reference>
<proteinExistence type="predicted"/>
<dbReference type="AlphaFoldDB" id="A0A0C3G2P9"/>
<sequence length="109" mass="12315">MVIHCILDLTINGLIHELENKRGGNITVILDCCHSGSGTRDRYGKLSRARAPYPDYDHEPFPAMLPDADIWKSHVFSTDKSGQMRNRHMCLSRPAGRRRLQMAISPVIS</sequence>
<keyword evidence="2" id="KW-1185">Reference proteome</keyword>
<reference evidence="2" key="2">
    <citation type="submission" date="2015-01" db="EMBL/GenBank/DDBJ databases">
        <title>Evolutionary Origins and Diversification of the Mycorrhizal Mutualists.</title>
        <authorList>
            <consortium name="DOE Joint Genome Institute"/>
            <consortium name="Mycorrhizal Genomics Consortium"/>
            <person name="Kohler A."/>
            <person name="Kuo A."/>
            <person name="Nagy L.G."/>
            <person name="Floudas D."/>
            <person name="Copeland A."/>
            <person name="Barry K.W."/>
            <person name="Cichocki N."/>
            <person name="Veneault-Fourrey C."/>
            <person name="LaButti K."/>
            <person name="Lindquist E.A."/>
            <person name="Lipzen A."/>
            <person name="Lundell T."/>
            <person name="Morin E."/>
            <person name="Murat C."/>
            <person name="Riley R."/>
            <person name="Ohm R."/>
            <person name="Sun H."/>
            <person name="Tunlid A."/>
            <person name="Henrissat B."/>
            <person name="Grigoriev I.V."/>
            <person name="Hibbett D.S."/>
            <person name="Martin F."/>
        </authorList>
    </citation>
    <scope>NUCLEOTIDE SEQUENCE [LARGE SCALE GENOMIC DNA]</scope>
    <source>
        <strain evidence="2">F 1598</strain>
    </source>
</reference>
<organism evidence="1 2">
    <name type="scientific">Piloderma croceum (strain F 1598)</name>
    <dbReference type="NCBI Taxonomy" id="765440"/>
    <lineage>
        <taxon>Eukaryota</taxon>
        <taxon>Fungi</taxon>
        <taxon>Dikarya</taxon>
        <taxon>Basidiomycota</taxon>
        <taxon>Agaricomycotina</taxon>
        <taxon>Agaricomycetes</taxon>
        <taxon>Agaricomycetidae</taxon>
        <taxon>Atheliales</taxon>
        <taxon>Atheliaceae</taxon>
        <taxon>Piloderma</taxon>
    </lineage>
</organism>
<name>A0A0C3G2P9_PILCF</name>
<dbReference type="Proteomes" id="UP000054166">
    <property type="component" value="Unassembled WGS sequence"/>
</dbReference>